<evidence type="ECO:0000313" key="3">
    <source>
        <dbReference type="EMBL" id="KAF2115425.1"/>
    </source>
</evidence>
<evidence type="ECO:0000256" key="1">
    <source>
        <dbReference type="SAM" id="MobiDB-lite"/>
    </source>
</evidence>
<evidence type="ECO:0000256" key="2">
    <source>
        <dbReference type="SAM" id="Phobius"/>
    </source>
</evidence>
<organism evidence="3 4">
    <name type="scientific">Lophiotrema nucula</name>
    <dbReference type="NCBI Taxonomy" id="690887"/>
    <lineage>
        <taxon>Eukaryota</taxon>
        <taxon>Fungi</taxon>
        <taxon>Dikarya</taxon>
        <taxon>Ascomycota</taxon>
        <taxon>Pezizomycotina</taxon>
        <taxon>Dothideomycetes</taxon>
        <taxon>Pleosporomycetidae</taxon>
        <taxon>Pleosporales</taxon>
        <taxon>Lophiotremataceae</taxon>
        <taxon>Lophiotrema</taxon>
    </lineage>
</organism>
<keyword evidence="2" id="KW-0472">Membrane</keyword>
<proteinExistence type="predicted"/>
<accession>A0A6A5Z808</accession>
<dbReference type="Proteomes" id="UP000799770">
    <property type="component" value="Unassembled WGS sequence"/>
</dbReference>
<dbReference type="AlphaFoldDB" id="A0A6A5Z808"/>
<protein>
    <submittedName>
        <fullName evidence="3">Uncharacterized protein</fullName>
    </submittedName>
</protein>
<feature type="region of interest" description="Disordered" evidence="1">
    <location>
        <begin position="138"/>
        <end position="165"/>
    </location>
</feature>
<evidence type="ECO:0000313" key="4">
    <source>
        <dbReference type="Proteomes" id="UP000799770"/>
    </source>
</evidence>
<reference evidence="3" key="1">
    <citation type="journal article" date="2020" name="Stud. Mycol.">
        <title>101 Dothideomycetes genomes: a test case for predicting lifestyles and emergence of pathogens.</title>
        <authorList>
            <person name="Haridas S."/>
            <person name="Albert R."/>
            <person name="Binder M."/>
            <person name="Bloem J."/>
            <person name="Labutti K."/>
            <person name="Salamov A."/>
            <person name="Andreopoulos B."/>
            <person name="Baker S."/>
            <person name="Barry K."/>
            <person name="Bills G."/>
            <person name="Bluhm B."/>
            <person name="Cannon C."/>
            <person name="Castanera R."/>
            <person name="Culley D."/>
            <person name="Daum C."/>
            <person name="Ezra D."/>
            <person name="Gonzalez J."/>
            <person name="Henrissat B."/>
            <person name="Kuo A."/>
            <person name="Liang C."/>
            <person name="Lipzen A."/>
            <person name="Lutzoni F."/>
            <person name="Magnuson J."/>
            <person name="Mondo S."/>
            <person name="Nolan M."/>
            <person name="Ohm R."/>
            <person name="Pangilinan J."/>
            <person name="Park H.-J."/>
            <person name="Ramirez L."/>
            <person name="Alfaro M."/>
            <person name="Sun H."/>
            <person name="Tritt A."/>
            <person name="Yoshinaga Y."/>
            <person name="Zwiers L.-H."/>
            <person name="Turgeon B."/>
            <person name="Goodwin S."/>
            <person name="Spatafora J."/>
            <person name="Crous P."/>
            <person name="Grigoriev I."/>
        </authorList>
    </citation>
    <scope>NUCLEOTIDE SEQUENCE</scope>
    <source>
        <strain evidence="3">CBS 627.86</strain>
    </source>
</reference>
<feature type="transmembrane region" description="Helical" evidence="2">
    <location>
        <begin position="12"/>
        <end position="35"/>
    </location>
</feature>
<keyword evidence="2" id="KW-1133">Transmembrane helix</keyword>
<name>A0A6A5Z808_9PLEO</name>
<keyword evidence="4" id="KW-1185">Reference proteome</keyword>
<gene>
    <name evidence="3" type="ORF">BDV96DRAFT_78275</name>
</gene>
<feature type="transmembrane region" description="Helical" evidence="2">
    <location>
        <begin position="87"/>
        <end position="105"/>
    </location>
</feature>
<keyword evidence="2" id="KW-0812">Transmembrane</keyword>
<sequence>MLVIMLYETGGLLPCKATWCATAEVIVIALVLRTYIKVDATLDKSSVIPYTTAALINNNSSISILYTSFDTRLPPKYRNPKHNNMKFAAVTLLFAALAIASPAPVAEPNTAAVAEFEDALSAREAAPAPEPEIVARTAGIVLDSRDPKKPKAPKNSNSTDTGAAGMLTPSRALELGALGLGAMMLWA</sequence>
<dbReference type="EMBL" id="ML977323">
    <property type="protein sequence ID" value="KAF2115425.1"/>
    <property type="molecule type" value="Genomic_DNA"/>
</dbReference>